<accession>A0A7I7JW15</accession>
<dbReference type="InterPro" id="IPR010846">
    <property type="entry name" value="AmiA-like"/>
</dbReference>
<dbReference type="AlphaFoldDB" id="A0A7I7JW15"/>
<dbReference type="Pfam" id="PF07313">
    <property type="entry name" value="AmiA-like"/>
    <property type="match status" value="1"/>
</dbReference>
<name>A0A7I7JW15_9MYCO</name>
<sequence length="261" mass="27271">MLIGIRTCIAALVAVIGVAAAPLPAQAAPAVQLSGPSAQILDSMLAADASDSASASALFLGTSYGADTLVGSAGEPEQLVVELEQVDCFTYADYVEALKRAEDRDSFLAALTDVRYTDGVVAFENRRHFFTDWAATAPAVATDVTTAVSDDAVGTAKQLNQKDNGGVYLPGLPVVEREVSYIPSERVDGQVVSRLRTGDYLGAYADDGGLDVTHVGIYVDTPTGPVYRNASSLASDMAVVDTPLAEYLATIPGLVVLRPVR</sequence>
<dbReference type="SUPFAM" id="SSF54001">
    <property type="entry name" value="Cysteine proteinases"/>
    <property type="match status" value="1"/>
</dbReference>
<dbReference type="Gene3D" id="2.30.260.10">
    <property type="entry name" value="putative xylanase like domain"/>
    <property type="match status" value="1"/>
</dbReference>
<feature type="signal peptide" evidence="1">
    <location>
        <begin position="1"/>
        <end position="27"/>
    </location>
</feature>
<evidence type="ECO:0000313" key="3">
    <source>
        <dbReference type="Proteomes" id="UP000467006"/>
    </source>
</evidence>
<organism evidence="2 3">
    <name type="scientific">Mycolicibacterium duvalii</name>
    <dbReference type="NCBI Taxonomy" id="39688"/>
    <lineage>
        <taxon>Bacteria</taxon>
        <taxon>Bacillati</taxon>
        <taxon>Actinomycetota</taxon>
        <taxon>Actinomycetes</taxon>
        <taxon>Mycobacteriales</taxon>
        <taxon>Mycobacteriaceae</taxon>
        <taxon>Mycolicibacterium</taxon>
    </lineage>
</organism>
<proteinExistence type="predicted"/>
<protein>
    <recommendedName>
        <fullName evidence="4">DUF1460 domain-containing protein</fullName>
    </recommendedName>
</protein>
<reference evidence="2 3" key="1">
    <citation type="journal article" date="2019" name="Emerg. Microbes Infect.">
        <title>Comprehensive subspecies identification of 175 nontuberculous mycobacteria species based on 7547 genomic profiles.</title>
        <authorList>
            <person name="Matsumoto Y."/>
            <person name="Kinjo T."/>
            <person name="Motooka D."/>
            <person name="Nabeya D."/>
            <person name="Jung N."/>
            <person name="Uechi K."/>
            <person name="Horii T."/>
            <person name="Iida T."/>
            <person name="Fujita J."/>
            <person name="Nakamura S."/>
        </authorList>
    </citation>
    <scope>NUCLEOTIDE SEQUENCE [LARGE SCALE GENOMIC DNA]</scope>
    <source>
        <strain evidence="2 3">JCM 6396</strain>
    </source>
</reference>
<dbReference type="EMBL" id="AP022563">
    <property type="protein sequence ID" value="BBX15454.1"/>
    <property type="molecule type" value="Genomic_DNA"/>
</dbReference>
<evidence type="ECO:0008006" key="4">
    <source>
        <dbReference type="Google" id="ProtNLM"/>
    </source>
</evidence>
<feature type="chain" id="PRO_5029724547" description="DUF1460 domain-containing protein" evidence="1">
    <location>
        <begin position="28"/>
        <end position="261"/>
    </location>
</feature>
<dbReference type="InterPro" id="IPR038765">
    <property type="entry name" value="Papain-like_cys_pep_sf"/>
</dbReference>
<evidence type="ECO:0000313" key="2">
    <source>
        <dbReference type="EMBL" id="BBX15454.1"/>
    </source>
</evidence>
<dbReference type="Proteomes" id="UP000467006">
    <property type="component" value="Chromosome"/>
</dbReference>
<evidence type="ECO:0000256" key="1">
    <source>
        <dbReference type="SAM" id="SignalP"/>
    </source>
</evidence>
<dbReference type="RefSeq" id="WP_197747153.1">
    <property type="nucleotide sequence ID" value="NZ_AP022563.1"/>
</dbReference>
<keyword evidence="3" id="KW-1185">Reference proteome</keyword>
<gene>
    <name evidence="2" type="ORF">MDUV_03140</name>
</gene>
<dbReference type="Gene3D" id="1.10.3670.10">
    <property type="entry name" value="Putative xylanase like domain"/>
    <property type="match status" value="1"/>
</dbReference>
<keyword evidence="1" id="KW-0732">Signal</keyword>
<dbReference type="KEGG" id="mdu:MDUV_03140"/>